<dbReference type="Proteomes" id="UP000827917">
    <property type="component" value="Segment"/>
</dbReference>
<protein>
    <submittedName>
        <fullName evidence="1">Uncharacterized protein</fullName>
    </submittedName>
</protein>
<accession>A0AAE8Y9I3</accession>
<keyword evidence="2" id="KW-1185">Reference proteome</keyword>
<organism evidence="1 2">
    <name type="scientific">Stenotrophomonas phage TS-10</name>
    <dbReference type="NCBI Taxonomy" id="2886106"/>
    <lineage>
        <taxon>Viruses</taxon>
        <taxon>Duplodnaviria</taxon>
        <taxon>Heunggongvirae</taxon>
        <taxon>Uroviricota</taxon>
        <taxon>Caudoviricetes</taxon>
        <taxon>Autographivirales</taxon>
        <taxon>Autonotataviridae</taxon>
        <taxon>Gujervirinae</taxon>
        <taxon>Ponderosavirus</taxon>
        <taxon>Ponderosavirus TS10</taxon>
    </lineage>
</organism>
<evidence type="ECO:0000313" key="2">
    <source>
        <dbReference type="Proteomes" id="UP000827917"/>
    </source>
</evidence>
<reference evidence="1" key="1">
    <citation type="submission" date="2021-09" db="EMBL/GenBank/DDBJ databases">
        <authorList>
            <person name="Tian S."/>
        </authorList>
    </citation>
    <scope>NUCLEOTIDE SEQUENCE</scope>
</reference>
<name>A0AAE8Y9I3_9CAUD</name>
<proteinExistence type="predicted"/>
<sequence>MNVTDLSNYIPVYGRGPTLRRELMELVRYAEIHGNAASELAALFEADSVKVLAALNGVVPSVPVTGVDLTPATASIAVTSP</sequence>
<evidence type="ECO:0000313" key="1">
    <source>
        <dbReference type="EMBL" id="UDL16970.1"/>
    </source>
</evidence>
<dbReference type="EMBL" id="OK018136">
    <property type="protein sequence ID" value="UDL16970.1"/>
    <property type="molecule type" value="Genomic_DNA"/>
</dbReference>